<reference evidence="3" key="2">
    <citation type="submission" date="2019-09" db="UniProtKB">
        <authorList>
            <consortium name="WormBaseParasite"/>
        </authorList>
    </citation>
    <scope>IDENTIFICATION</scope>
</reference>
<proteinExistence type="predicted"/>
<dbReference type="WBParaSite" id="HPBE_0001942401-mRNA-1">
    <property type="protein sequence ID" value="HPBE_0001942401-mRNA-1"/>
    <property type="gene ID" value="HPBE_0001942401"/>
</dbReference>
<protein>
    <submittedName>
        <fullName evidence="3">ZP domain-containing protein</fullName>
    </submittedName>
</protein>
<accession>A0A183GBF4</accession>
<organism evidence="2 3">
    <name type="scientific">Heligmosomoides polygyrus</name>
    <name type="common">Parasitic roundworm</name>
    <dbReference type="NCBI Taxonomy" id="6339"/>
    <lineage>
        <taxon>Eukaryota</taxon>
        <taxon>Metazoa</taxon>
        <taxon>Ecdysozoa</taxon>
        <taxon>Nematoda</taxon>
        <taxon>Chromadorea</taxon>
        <taxon>Rhabditida</taxon>
        <taxon>Rhabditina</taxon>
        <taxon>Rhabditomorpha</taxon>
        <taxon>Strongyloidea</taxon>
        <taxon>Heligmosomidae</taxon>
        <taxon>Heligmosomoides</taxon>
    </lineage>
</organism>
<accession>A0A3P8C113</accession>
<dbReference type="AlphaFoldDB" id="A0A183GBF4"/>
<gene>
    <name evidence="1" type="ORF">HPBE_LOCUS19423</name>
</gene>
<evidence type="ECO:0000313" key="2">
    <source>
        <dbReference type="Proteomes" id="UP000050761"/>
    </source>
</evidence>
<dbReference type="Proteomes" id="UP000050761">
    <property type="component" value="Unassembled WGS sequence"/>
</dbReference>
<name>A0A183GBF4_HELPZ</name>
<sequence length="77" mass="8430">MFLSCIFDVESDADLENRRHCPPPRMCGKEGEVRVTIPIHDTARTTTSAAVLFPARALLLDSNLDAITSSAIYTYSG</sequence>
<dbReference type="EMBL" id="UZAH01031346">
    <property type="protein sequence ID" value="VDP15068.1"/>
    <property type="molecule type" value="Genomic_DNA"/>
</dbReference>
<evidence type="ECO:0000313" key="1">
    <source>
        <dbReference type="EMBL" id="VDP15068.1"/>
    </source>
</evidence>
<keyword evidence="2" id="KW-1185">Reference proteome</keyword>
<reference evidence="1 2" key="1">
    <citation type="submission" date="2018-11" db="EMBL/GenBank/DDBJ databases">
        <authorList>
            <consortium name="Pathogen Informatics"/>
        </authorList>
    </citation>
    <scope>NUCLEOTIDE SEQUENCE [LARGE SCALE GENOMIC DNA]</scope>
</reference>
<evidence type="ECO:0000313" key="3">
    <source>
        <dbReference type="WBParaSite" id="HPBE_0001942401-mRNA-1"/>
    </source>
</evidence>